<accession>A0ABP9LHD4</accession>
<proteinExistence type="predicted"/>
<sequence>MAKANAPVETGRYRDSIHAEDGPDGSVLIVSDVEYAAVIELGTRDANRPAHHTIANALDAARG</sequence>
<evidence type="ECO:0000313" key="2">
    <source>
        <dbReference type="EMBL" id="GAA5078595.1"/>
    </source>
</evidence>
<protein>
    <recommendedName>
        <fullName evidence="4">DUF397 domain-containing protein</fullName>
    </recommendedName>
</protein>
<dbReference type="InterPro" id="IPR010064">
    <property type="entry name" value="HK97-gp10_tail"/>
</dbReference>
<organism evidence="2 3">
    <name type="scientific">Streptomyces similanensis</name>
    <dbReference type="NCBI Taxonomy" id="1274988"/>
    <lineage>
        <taxon>Bacteria</taxon>
        <taxon>Bacillati</taxon>
        <taxon>Actinomycetota</taxon>
        <taxon>Actinomycetes</taxon>
        <taxon>Kitasatosporales</taxon>
        <taxon>Streptomycetaceae</taxon>
        <taxon>Streptomyces</taxon>
    </lineage>
</organism>
<evidence type="ECO:0008006" key="4">
    <source>
        <dbReference type="Google" id="ProtNLM"/>
    </source>
</evidence>
<comment type="caution">
    <text evidence="2">The sequence shown here is derived from an EMBL/GenBank/DDBJ whole genome shotgun (WGS) entry which is preliminary data.</text>
</comment>
<feature type="region of interest" description="Disordered" evidence="1">
    <location>
        <begin position="1"/>
        <end position="21"/>
    </location>
</feature>
<dbReference type="Pfam" id="PF04883">
    <property type="entry name" value="HK97-gp10_like"/>
    <property type="match status" value="1"/>
</dbReference>
<keyword evidence="3" id="KW-1185">Reference proteome</keyword>
<gene>
    <name evidence="2" type="ORF">GCM10023336_70470</name>
</gene>
<name>A0ABP9LHD4_9ACTN</name>
<dbReference type="Proteomes" id="UP001500124">
    <property type="component" value="Unassembled WGS sequence"/>
</dbReference>
<evidence type="ECO:0000313" key="3">
    <source>
        <dbReference type="Proteomes" id="UP001500124"/>
    </source>
</evidence>
<dbReference type="EMBL" id="BAABKC010000128">
    <property type="protein sequence ID" value="GAA5078595.1"/>
    <property type="molecule type" value="Genomic_DNA"/>
</dbReference>
<evidence type="ECO:0000256" key="1">
    <source>
        <dbReference type="SAM" id="MobiDB-lite"/>
    </source>
</evidence>
<reference evidence="3" key="1">
    <citation type="journal article" date="2019" name="Int. J. Syst. Evol. Microbiol.">
        <title>The Global Catalogue of Microorganisms (GCM) 10K type strain sequencing project: providing services to taxonomists for standard genome sequencing and annotation.</title>
        <authorList>
            <consortium name="The Broad Institute Genomics Platform"/>
            <consortium name="The Broad Institute Genome Sequencing Center for Infectious Disease"/>
            <person name="Wu L."/>
            <person name="Ma J."/>
        </authorList>
    </citation>
    <scope>NUCLEOTIDE SEQUENCE [LARGE SCALE GENOMIC DNA]</scope>
    <source>
        <strain evidence="3">JCM 18410</strain>
    </source>
</reference>
<feature type="compositionally biased region" description="Basic and acidic residues" evidence="1">
    <location>
        <begin position="11"/>
        <end position="21"/>
    </location>
</feature>